<keyword evidence="2" id="KW-1185">Reference proteome</keyword>
<dbReference type="STRING" id="1297617.IB211_01955c"/>
<reference evidence="2" key="2">
    <citation type="submission" date="2015-04" db="EMBL/GenBank/DDBJ databases">
        <title>A butyrogenic pathway from the amino acid lysine in a human gut commensal.</title>
        <authorList>
            <person name="de Vos W.M."/>
            <person name="Bui N.T.P."/>
            <person name="Plugge C.M."/>
            <person name="Ritari J."/>
        </authorList>
    </citation>
    <scope>NUCLEOTIDE SEQUENCE [LARGE SCALE GENOMIC DNA]</scope>
    <source>
        <strain evidence="2">AF211</strain>
    </source>
</reference>
<proteinExistence type="predicted"/>
<dbReference type="EMBL" id="CP011307">
    <property type="protein sequence ID" value="ALP94346.1"/>
    <property type="molecule type" value="Genomic_DNA"/>
</dbReference>
<protein>
    <submittedName>
        <fullName evidence="1">Uncharacterized protein</fullName>
    </submittedName>
</protein>
<organism evidence="1 2">
    <name type="scientific">Intestinimonas butyriciproducens</name>
    <dbReference type="NCBI Taxonomy" id="1297617"/>
    <lineage>
        <taxon>Bacteria</taxon>
        <taxon>Bacillati</taxon>
        <taxon>Bacillota</taxon>
        <taxon>Clostridia</taxon>
        <taxon>Eubacteriales</taxon>
        <taxon>Intestinimonas</taxon>
    </lineage>
</organism>
<dbReference type="AlphaFoldDB" id="A0A0S2W4L8"/>
<evidence type="ECO:0000313" key="2">
    <source>
        <dbReference type="Proteomes" id="UP000064844"/>
    </source>
</evidence>
<accession>A0A0S2W4L8</accession>
<name>A0A0S2W4L8_9FIRM</name>
<sequence>MEFTEICRYCGGVIRAVPARNVYGPAVNRLGLQKEYIYQCQNCNARVGCHKGTLRPLGNVANETLRLKRMETHRVFDAFWKRKGMSRTKGYQWLAGQMGLPERLTHIGGFEMDQCQKVIDLCRKFEHEEAA</sequence>
<reference evidence="1 2" key="1">
    <citation type="journal article" date="2015" name="Nat. Commun.">
        <title>Production of butyrate from lysine and the Amadori product fructoselysine by a human gut commensal.</title>
        <authorList>
            <person name="Bui T.P."/>
            <person name="Ritari J."/>
            <person name="Boeren S."/>
            <person name="de Waard P."/>
            <person name="Plugge C.M."/>
            <person name="de Vos W.M."/>
        </authorList>
    </citation>
    <scope>NUCLEOTIDE SEQUENCE [LARGE SCALE GENOMIC DNA]</scope>
    <source>
        <strain evidence="1 2">AF211</strain>
    </source>
</reference>
<dbReference type="InterPro" id="IPR021686">
    <property type="entry name" value="DUF3268"/>
</dbReference>
<dbReference type="Pfam" id="PF11672">
    <property type="entry name" value="DUF3268"/>
    <property type="match status" value="1"/>
</dbReference>
<evidence type="ECO:0000313" key="1">
    <source>
        <dbReference type="EMBL" id="ALP94346.1"/>
    </source>
</evidence>
<gene>
    <name evidence="1" type="ORF">IB211_01955c</name>
</gene>
<dbReference type="Proteomes" id="UP000064844">
    <property type="component" value="Chromosome"/>
</dbReference>
<dbReference type="KEGG" id="ibu:IB211_01955c"/>